<evidence type="ECO:0000256" key="1">
    <source>
        <dbReference type="SAM" id="MobiDB-lite"/>
    </source>
</evidence>
<reference evidence="2 3" key="1">
    <citation type="submission" date="2017-06" db="EMBL/GenBank/DDBJ databases">
        <authorList>
            <consortium name="Pathogen Informatics"/>
        </authorList>
    </citation>
    <scope>NUCLEOTIDE SEQUENCE [LARGE SCALE GENOMIC DNA]</scope>
    <source>
        <strain evidence="2 3">NCTC12148</strain>
    </source>
</reference>
<protein>
    <submittedName>
        <fullName evidence="2">Hemin uptake protein</fullName>
    </submittedName>
</protein>
<dbReference type="OrthoDB" id="6121157at2"/>
<name>A0A240C0Z9_SERFI</name>
<dbReference type="STRING" id="1411141.GCA_001590885_01101"/>
<gene>
    <name evidence="2" type="ORF">SAMEA4384070_02228</name>
</gene>
<dbReference type="Proteomes" id="UP000215134">
    <property type="component" value="Chromosome 1"/>
</dbReference>
<keyword evidence="3" id="KW-1185">Reference proteome</keyword>
<organism evidence="2 3">
    <name type="scientific">Serratia ficaria</name>
    <dbReference type="NCBI Taxonomy" id="61651"/>
    <lineage>
        <taxon>Bacteria</taxon>
        <taxon>Pseudomonadati</taxon>
        <taxon>Pseudomonadota</taxon>
        <taxon>Gammaproteobacteria</taxon>
        <taxon>Enterobacterales</taxon>
        <taxon>Yersiniaceae</taxon>
        <taxon>Serratia</taxon>
    </lineage>
</organism>
<evidence type="ECO:0000313" key="2">
    <source>
        <dbReference type="EMBL" id="SNW00768.1"/>
    </source>
</evidence>
<sequence>MTMDNPNNNLPAAGVPAGRSAEPHPCYDSAQLLGADGVAVITHQGQRYQLRQTKAGKLILTK</sequence>
<proteinExistence type="predicted"/>
<evidence type="ECO:0000313" key="3">
    <source>
        <dbReference type="Proteomes" id="UP000215134"/>
    </source>
</evidence>
<accession>A0A240C0Z9</accession>
<dbReference type="KEGG" id="sfj:SAMEA4384070_2228"/>
<dbReference type="Pfam" id="PF10636">
    <property type="entry name" value="hemP"/>
    <property type="match status" value="1"/>
</dbReference>
<feature type="compositionally biased region" description="Polar residues" evidence="1">
    <location>
        <begin position="1"/>
        <end position="10"/>
    </location>
</feature>
<feature type="region of interest" description="Disordered" evidence="1">
    <location>
        <begin position="1"/>
        <end position="25"/>
    </location>
</feature>
<dbReference type="InterPro" id="IPR019600">
    <property type="entry name" value="Hemin_uptake_protein_HemP"/>
</dbReference>
<dbReference type="AlphaFoldDB" id="A0A240C0Z9"/>
<dbReference type="EMBL" id="LT906479">
    <property type="protein sequence ID" value="SNW00768.1"/>
    <property type="molecule type" value="Genomic_DNA"/>
</dbReference>
<dbReference type="Gene3D" id="2.10.70.10">
    <property type="entry name" value="Complement Module, domain 1"/>
    <property type="match status" value="1"/>
</dbReference>